<name>C5KI60_PERM5</name>
<sequence>MIKDDRGAAQSEISMSLSDRRSILTWMLESLDALNLDDAVLFSAIAITDRYGSQLSRKHRYFTSTSAIFLTGADLQQAIVASLCIALKVADTFDGKDTLAKGVTVGDFLAHLSGYVLPPKQIYTVEAVILNELNFDVYSQTAENVIRSVFSAYCPMLGSESLPREYWLAQYLMEVQALSKPLSVLDTQASLAAVCIACEVCGARSPVLLPYDFNRIRRELLRVWQSRARSLGYALSEALDKKYASPKRRCVSLISLHYYFEEADYYCS</sequence>
<feature type="domain" description="Cyclin N-terminal" evidence="1">
    <location>
        <begin position="13"/>
        <end position="137"/>
    </location>
</feature>
<dbReference type="RefSeq" id="XP_002784476.1">
    <property type="nucleotide sequence ID" value="XM_002784430.1"/>
</dbReference>
<evidence type="ECO:0000259" key="1">
    <source>
        <dbReference type="Pfam" id="PF00134"/>
    </source>
</evidence>
<gene>
    <name evidence="2" type="ORF">Pmar_PMAR003736</name>
</gene>
<dbReference type="GeneID" id="9061486"/>
<dbReference type="SUPFAM" id="SSF47954">
    <property type="entry name" value="Cyclin-like"/>
    <property type="match status" value="1"/>
</dbReference>
<evidence type="ECO:0000313" key="2">
    <source>
        <dbReference type="EMBL" id="EER16272.1"/>
    </source>
</evidence>
<proteinExistence type="predicted"/>
<dbReference type="OrthoDB" id="10414091at2759"/>
<dbReference type="InParanoid" id="C5KI60"/>
<dbReference type="InterPro" id="IPR006671">
    <property type="entry name" value="Cyclin_N"/>
</dbReference>
<reference evidence="2 3" key="1">
    <citation type="submission" date="2008-07" db="EMBL/GenBank/DDBJ databases">
        <authorList>
            <person name="El-Sayed N."/>
            <person name="Caler E."/>
            <person name="Inman J."/>
            <person name="Amedeo P."/>
            <person name="Hass B."/>
            <person name="Wortman J."/>
        </authorList>
    </citation>
    <scope>NUCLEOTIDE SEQUENCE [LARGE SCALE GENOMIC DNA]</scope>
    <source>
        <strain evidence="3">ATCC 50983 / TXsc</strain>
    </source>
</reference>
<protein>
    <recommendedName>
        <fullName evidence="1">Cyclin N-terminal domain-containing protein</fullName>
    </recommendedName>
</protein>
<keyword evidence="3" id="KW-1185">Reference proteome</keyword>
<dbReference type="EMBL" id="GG673069">
    <property type="protein sequence ID" value="EER16272.1"/>
    <property type="molecule type" value="Genomic_DNA"/>
</dbReference>
<dbReference type="InterPro" id="IPR036915">
    <property type="entry name" value="Cyclin-like_sf"/>
</dbReference>
<evidence type="ECO:0000313" key="3">
    <source>
        <dbReference type="Proteomes" id="UP000007800"/>
    </source>
</evidence>
<dbReference type="AlphaFoldDB" id="C5KI60"/>
<dbReference type="Proteomes" id="UP000007800">
    <property type="component" value="Unassembled WGS sequence"/>
</dbReference>
<accession>C5KI60</accession>
<dbReference type="Gene3D" id="1.10.472.10">
    <property type="entry name" value="Cyclin-like"/>
    <property type="match status" value="1"/>
</dbReference>
<dbReference type="Pfam" id="PF00134">
    <property type="entry name" value="Cyclin_N"/>
    <property type="match status" value="1"/>
</dbReference>
<organism evidence="3">
    <name type="scientific">Perkinsus marinus (strain ATCC 50983 / TXsc)</name>
    <dbReference type="NCBI Taxonomy" id="423536"/>
    <lineage>
        <taxon>Eukaryota</taxon>
        <taxon>Sar</taxon>
        <taxon>Alveolata</taxon>
        <taxon>Perkinsozoa</taxon>
        <taxon>Perkinsea</taxon>
        <taxon>Perkinsida</taxon>
        <taxon>Perkinsidae</taxon>
        <taxon>Perkinsus</taxon>
    </lineage>
</organism>